<evidence type="ECO:0000313" key="2">
    <source>
        <dbReference type="Proteomes" id="UP000001368"/>
    </source>
</evidence>
<dbReference type="Proteomes" id="UP000001368">
    <property type="component" value="Chromosome"/>
</dbReference>
<evidence type="ECO:0000313" key="1">
    <source>
        <dbReference type="EMBL" id="CAX00560.1"/>
    </source>
</evidence>
<protein>
    <submittedName>
        <fullName evidence="1">Uncharacterized protein</fullName>
    </submittedName>
</protein>
<sequence length="81" mass="8923">MEDLTEENIIKAFNNAPANIQESIIDAMKNRGFTFSDLADNRRGKIARVFGNGGGVQIQFGSSLIYYEDLGLIREVKIGGN</sequence>
<dbReference type="PATRIC" id="fig|40041.11.peg.1855"/>
<dbReference type="EMBL" id="FM204884">
    <property type="protein sequence ID" value="CAX00560.1"/>
    <property type="molecule type" value="Genomic_DNA"/>
</dbReference>
<name>C0MF63_STRS7</name>
<accession>C0MF63</accession>
<reference evidence="1 2" key="1">
    <citation type="journal article" date="2009" name="PLoS Pathog.">
        <title>Genomic evidence for the evolution of Streptococcus equi: host restriction, increased virulence, and genetic exchange with human pathogens.</title>
        <authorList>
            <person name="Holden M.T.G."/>
            <person name="Heather Z."/>
            <person name="Paillot R."/>
            <person name="Steward K.F."/>
            <person name="Webb K."/>
            <person name="Ainslie F."/>
            <person name="Jourdan T."/>
            <person name="Bason N.C."/>
            <person name="Holroyd N.E."/>
            <person name="Mungall K."/>
            <person name="Quail M.A."/>
            <person name="Sanders M."/>
            <person name="Simmonds M."/>
            <person name="Willey D."/>
            <person name="Brooks K."/>
            <person name="Aanensen D.M."/>
            <person name="Spratt B.G."/>
            <person name="Jolley K.A."/>
            <person name="Maiden M.C.J."/>
            <person name="Kehoe M."/>
            <person name="Chanter N."/>
            <person name="Bentley S.D."/>
            <person name="Robinson C."/>
            <person name="Maskell D.J."/>
            <person name="Parkhill J."/>
            <person name="Waller A.S."/>
        </authorList>
    </citation>
    <scope>NUCLEOTIDE SEQUENCE [LARGE SCALE GENOMIC DNA]</scope>
    <source>
        <strain evidence="1 2">H70</strain>
    </source>
</reference>
<organism evidence="2">
    <name type="scientific">Streptococcus equi subsp. zooepidemicus (strain H70)</name>
    <dbReference type="NCBI Taxonomy" id="553483"/>
    <lineage>
        <taxon>Bacteria</taxon>
        <taxon>Bacillati</taxon>
        <taxon>Bacillota</taxon>
        <taxon>Bacilli</taxon>
        <taxon>Lactobacillales</taxon>
        <taxon>Streptococcaceae</taxon>
        <taxon>Streptococcus</taxon>
    </lineage>
</organism>
<dbReference type="AlphaFoldDB" id="C0MF63"/>
<gene>
    <name evidence="1" type="ordered locus">SZO_17270</name>
</gene>
<dbReference type="HOGENOM" id="CLU_2398351_0_0_9"/>
<dbReference type="KEGG" id="seq:SZO_17270"/>
<proteinExistence type="predicted"/>